<proteinExistence type="predicted"/>
<comment type="caution">
    <text evidence="1">The sequence shown here is derived from an EMBL/GenBank/DDBJ whole genome shotgun (WGS) entry which is preliminary data.</text>
</comment>
<name>A0A2S4N5Q9_9FLAO</name>
<dbReference type="EMBL" id="PQNY01000014">
    <property type="protein sequence ID" value="POS01059.1"/>
    <property type="molecule type" value="Genomic_DNA"/>
</dbReference>
<organism evidence="1 2">
    <name type="scientific">Flavobacterium croceum DSM 17960</name>
    <dbReference type="NCBI Taxonomy" id="1121886"/>
    <lineage>
        <taxon>Bacteria</taxon>
        <taxon>Pseudomonadati</taxon>
        <taxon>Bacteroidota</taxon>
        <taxon>Flavobacteriia</taxon>
        <taxon>Flavobacteriales</taxon>
        <taxon>Flavobacteriaceae</taxon>
        <taxon>Flavobacterium</taxon>
    </lineage>
</organism>
<keyword evidence="2" id="KW-1185">Reference proteome</keyword>
<dbReference type="RefSeq" id="WP_103726693.1">
    <property type="nucleotide sequence ID" value="NZ_PQNY01000014.1"/>
</dbReference>
<dbReference type="AlphaFoldDB" id="A0A2S4N5Q9"/>
<protein>
    <submittedName>
        <fullName evidence="1">Uncharacterized protein</fullName>
    </submittedName>
</protein>
<evidence type="ECO:0000313" key="1">
    <source>
        <dbReference type="EMBL" id="POS01059.1"/>
    </source>
</evidence>
<accession>A0A2S4N5Q9</accession>
<reference evidence="1 2" key="1">
    <citation type="submission" date="2018-01" db="EMBL/GenBank/DDBJ databases">
        <title>Genomic Encyclopedia of Type Strains, Phase I: the one thousand microbial genomes (KMG-I) project.</title>
        <authorList>
            <person name="Goeker M."/>
        </authorList>
    </citation>
    <scope>NUCLEOTIDE SEQUENCE [LARGE SCALE GENOMIC DNA]</scope>
    <source>
        <strain evidence="1 2">DSM 17960</strain>
    </source>
</reference>
<dbReference type="Proteomes" id="UP000237056">
    <property type="component" value="Unassembled WGS sequence"/>
</dbReference>
<evidence type="ECO:0000313" key="2">
    <source>
        <dbReference type="Proteomes" id="UP000237056"/>
    </source>
</evidence>
<gene>
    <name evidence="1" type="ORF">Q361_1144</name>
</gene>
<dbReference type="OrthoDB" id="1187827at2"/>
<sequence length="177" mass="21508">MYNKHNFYRNTYCEFNEAHLNEINSLVCSYKSKSGSRYYFTEQGVYRYSNHWGRAAHCKWKLNTHTKNTNRTKLGFAKWTDFFPENDYEKLYFIKVDFEAKTAQYYHKNSIHFKSEEVLRNSTETMNLLKKIRQLLTENQWCKYLKVVDVDLLRKQIVEEMLTSGKSFQEIRQKYLL</sequence>